<sequence length="156" mass="16593">MRSGRMCAAVLVVLSVATTAVGCAQGQRPEKAPPEVRHDEGPIASSLPQLGDVESVEWTYEPLGVADPRVPGPTDRELRGYARLAEADVRRLTKQYAWTEATEPPPTPPPGGTAGTHWQTSEAFEASAGSGASAEAAEFRLDPVGRVMVFRLLNPS</sequence>
<accession>A0ABW6INP2</accession>
<keyword evidence="4" id="KW-1185">Reference proteome</keyword>
<evidence type="ECO:0000256" key="1">
    <source>
        <dbReference type="SAM" id="MobiDB-lite"/>
    </source>
</evidence>
<evidence type="ECO:0008006" key="5">
    <source>
        <dbReference type="Google" id="ProtNLM"/>
    </source>
</evidence>
<feature type="region of interest" description="Disordered" evidence="1">
    <location>
        <begin position="25"/>
        <end position="50"/>
    </location>
</feature>
<dbReference type="Proteomes" id="UP001600424">
    <property type="component" value="Unassembled WGS sequence"/>
</dbReference>
<feature type="signal peptide" evidence="2">
    <location>
        <begin position="1"/>
        <end position="22"/>
    </location>
</feature>
<dbReference type="RefSeq" id="WP_386251639.1">
    <property type="nucleotide sequence ID" value="NZ_JBHTRV010000001.1"/>
</dbReference>
<feature type="compositionally biased region" description="Low complexity" evidence="1">
    <location>
        <begin position="121"/>
        <end position="135"/>
    </location>
</feature>
<comment type="caution">
    <text evidence="3">The sequence shown here is derived from an EMBL/GenBank/DDBJ whole genome shotgun (WGS) entry which is preliminary data.</text>
</comment>
<name>A0ABW6INP2_STRWE</name>
<evidence type="ECO:0000313" key="3">
    <source>
        <dbReference type="EMBL" id="MFE5978540.1"/>
    </source>
</evidence>
<feature type="chain" id="PRO_5046205330" description="Lipoprotein" evidence="2">
    <location>
        <begin position="23"/>
        <end position="156"/>
    </location>
</feature>
<feature type="compositionally biased region" description="Basic and acidic residues" evidence="1">
    <location>
        <begin position="28"/>
        <end position="41"/>
    </location>
</feature>
<dbReference type="PROSITE" id="PS51257">
    <property type="entry name" value="PROKAR_LIPOPROTEIN"/>
    <property type="match status" value="1"/>
</dbReference>
<evidence type="ECO:0000256" key="2">
    <source>
        <dbReference type="SAM" id="SignalP"/>
    </source>
</evidence>
<keyword evidence="2" id="KW-0732">Signal</keyword>
<dbReference type="EMBL" id="JBHTRV010000001">
    <property type="protein sequence ID" value="MFE5978540.1"/>
    <property type="molecule type" value="Genomic_DNA"/>
</dbReference>
<gene>
    <name evidence="3" type="ORF">ACFQ63_02395</name>
</gene>
<protein>
    <recommendedName>
        <fullName evidence="5">Lipoprotein</fullName>
    </recommendedName>
</protein>
<organism evidence="3 4">
    <name type="scientific">Streptomyces wedmorensis</name>
    <dbReference type="NCBI Taxonomy" id="43759"/>
    <lineage>
        <taxon>Bacteria</taxon>
        <taxon>Bacillati</taxon>
        <taxon>Actinomycetota</taxon>
        <taxon>Actinomycetes</taxon>
        <taxon>Kitasatosporales</taxon>
        <taxon>Streptomycetaceae</taxon>
        <taxon>Streptomyces</taxon>
    </lineage>
</organism>
<evidence type="ECO:0000313" key="4">
    <source>
        <dbReference type="Proteomes" id="UP001600424"/>
    </source>
</evidence>
<reference evidence="3 4" key="1">
    <citation type="submission" date="2024-09" db="EMBL/GenBank/DDBJ databases">
        <title>The Natural Products Discovery Center: Release of the First 8490 Sequenced Strains for Exploring Actinobacteria Biosynthetic Diversity.</title>
        <authorList>
            <person name="Kalkreuter E."/>
            <person name="Kautsar S.A."/>
            <person name="Yang D."/>
            <person name="Bader C.D."/>
            <person name="Teijaro C.N."/>
            <person name="Fluegel L."/>
            <person name="Davis C.M."/>
            <person name="Simpson J.R."/>
            <person name="Lauterbach L."/>
            <person name="Steele A.D."/>
            <person name="Gui C."/>
            <person name="Meng S."/>
            <person name="Li G."/>
            <person name="Viehrig K."/>
            <person name="Ye F."/>
            <person name="Su P."/>
            <person name="Kiefer A.F."/>
            <person name="Nichols A."/>
            <person name="Cepeda A.J."/>
            <person name="Yan W."/>
            <person name="Fan B."/>
            <person name="Jiang Y."/>
            <person name="Adhikari A."/>
            <person name="Zheng C.-J."/>
            <person name="Schuster L."/>
            <person name="Cowan T.M."/>
            <person name="Smanski M.J."/>
            <person name="Chevrette M.G."/>
            <person name="De Carvalho L.P.S."/>
            <person name="Shen B."/>
        </authorList>
    </citation>
    <scope>NUCLEOTIDE SEQUENCE [LARGE SCALE GENOMIC DNA]</scope>
    <source>
        <strain evidence="3 4">NPDC056472</strain>
    </source>
</reference>
<proteinExistence type="predicted"/>
<feature type="region of interest" description="Disordered" evidence="1">
    <location>
        <begin position="98"/>
        <end position="135"/>
    </location>
</feature>